<protein>
    <recommendedName>
        <fullName evidence="7">Probable cytosol aminopeptidase</fullName>
    </recommendedName>
    <alternativeName>
        <fullName evidence="8">Leucine aminopeptidase</fullName>
    </alternativeName>
    <alternativeName>
        <fullName evidence="5">Leucyl aminopeptidase</fullName>
    </alternativeName>
</protein>
<dbReference type="AlphaFoldDB" id="I7C7B4"/>
<dbReference type="GO" id="GO:0070006">
    <property type="term" value="F:metalloaminopeptidase activity"/>
    <property type="evidence" value="ECO:0007669"/>
    <property type="project" value="InterPro"/>
</dbReference>
<dbReference type="InterPro" id="IPR011356">
    <property type="entry name" value="Leucine_aapep/pepB"/>
</dbReference>
<dbReference type="CDD" id="cd00433">
    <property type="entry name" value="Peptidase_M17"/>
    <property type="match status" value="1"/>
</dbReference>
<evidence type="ECO:0000256" key="5">
    <source>
        <dbReference type="ARBA" id="ARBA00033172"/>
    </source>
</evidence>
<evidence type="ECO:0000313" key="11">
    <source>
        <dbReference type="Proteomes" id="UP000006502"/>
    </source>
</evidence>
<dbReference type="Gene3D" id="3.40.630.10">
    <property type="entry name" value="Zn peptidases"/>
    <property type="match status" value="1"/>
</dbReference>
<dbReference type="Pfam" id="PF00883">
    <property type="entry name" value="Peptidase_M17"/>
    <property type="match status" value="1"/>
</dbReference>
<keyword evidence="11" id="KW-1185">Reference proteome</keyword>
<dbReference type="EMBL" id="CP003731">
    <property type="protein sequence ID" value="AFO52432.1"/>
    <property type="molecule type" value="Genomic_DNA"/>
</dbReference>
<evidence type="ECO:0000313" key="10">
    <source>
        <dbReference type="EMBL" id="AFO52432.1"/>
    </source>
</evidence>
<sequence length="444" mass="49115">MRDTRAFKLSAIKGDNHLKIDINYSAATANISIDPSKLVPSEFLSSMKKCLGYALNWEVDFPSFTKIGGLESYEYELYLKSLIERLMRKPVCFHEKPDNKDIPCIKLVGLDKPSLEASYIVEGETRAKNWAEMPPNILGSTQFVKEVSELAKELNLSCEVLTWEDLKKKGFELSCAVGQNKRNSYLVVLRESQVDSILKKKERKKVALIGKGICFDTGGLSIKTGNYMRGMKFDMSGSALVASIFFALSKAGFSEEKELIALLPVSENLVGSESIKVDSVLRSYSGKSVEITNTDAEGRLVLAEAMTYAAKDLGASELITIATLTGAIKYALGSKYSGAWTTLESQWKELSEAAEYAGEHLWRMPLDEYYLEELRSNIADLKNSAATGAGGSSRAATFLSEFREGKDYIHLDIANTSNTEGKNQVGLAPLFKTLYFYIKGVKKD</sequence>
<keyword evidence="4 10" id="KW-0378">Hydrolase</keyword>
<evidence type="ECO:0000256" key="6">
    <source>
        <dbReference type="ARBA" id="ARBA00049972"/>
    </source>
</evidence>
<evidence type="ECO:0000256" key="7">
    <source>
        <dbReference type="ARBA" id="ARBA00050021"/>
    </source>
</evidence>
<organism evidence="10 11">
    <name type="scientific">Mycoplasma haematolamae (strain Purdue)</name>
    <dbReference type="NCBI Taxonomy" id="1212765"/>
    <lineage>
        <taxon>Bacteria</taxon>
        <taxon>Bacillati</taxon>
        <taxon>Mycoplasmatota</taxon>
        <taxon>Mollicutes</taxon>
        <taxon>Mycoplasmataceae</taxon>
        <taxon>Mycoplasma</taxon>
    </lineage>
</organism>
<evidence type="ECO:0000259" key="9">
    <source>
        <dbReference type="PROSITE" id="PS00631"/>
    </source>
</evidence>
<evidence type="ECO:0000256" key="1">
    <source>
        <dbReference type="ARBA" id="ARBA00009528"/>
    </source>
</evidence>
<keyword evidence="2 10" id="KW-0031">Aminopeptidase</keyword>
<dbReference type="PROSITE" id="PS00631">
    <property type="entry name" value="CYTOSOL_AP"/>
    <property type="match status" value="1"/>
</dbReference>
<evidence type="ECO:0000256" key="8">
    <source>
        <dbReference type="ARBA" id="ARBA00050061"/>
    </source>
</evidence>
<dbReference type="STRING" id="1212765.MHLP_04260"/>
<evidence type="ECO:0000256" key="3">
    <source>
        <dbReference type="ARBA" id="ARBA00022670"/>
    </source>
</evidence>
<feature type="domain" description="Cytosol aminopeptidase" evidence="9">
    <location>
        <begin position="293"/>
        <end position="300"/>
    </location>
</feature>
<dbReference type="GO" id="GO:0006508">
    <property type="term" value="P:proteolysis"/>
    <property type="evidence" value="ECO:0007669"/>
    <property type="project" value="UniProtKB-KW"/>
</dbReference>
<dbReference type="PATRIC" id="fig|1212765.3.peg.969"/>
<comment type="similarity">
    <text evidence="1">Belongs to the peptidase M17 family.</text>
</comment>
<dbReference type="KEGG" id="mhl:MHLP_04260"/>
<gene>
    <name evidence="10" type="ordered locus">MHLP_04260</name>
</gene>
<reference evidence="10 11" key="1">
    <citation type="journal article" date="2012" name="J. Bacteriol.">
        <title>Genome Sequence of "Candidatus Mycoplasma haemolamae" Strain Purdue, a Red Blood Cell Pathogen of Alpacas (Vicugna pacos) and Llamas (Lama glama).</title>
        <authorList>
            <person name="Guimaraes A.M."/>
            <person name="Toth B."/>
            <person name="Santos A.P."/>
            <person name="do Nascimento N.C."/>
            <person name="Kritchevsky J.E."/>
            <person name="Messick J.B."/>
        </authorList>
    </citation>
    <scope>NUCLEOTIDE SEQUENCE [LARGE SCALE GENOMIC DNA]</scope>
    <source>
        <strain evidence="10 11">Purdue</strain>
    </source>
</reference>
<evidence type="ECO:0000256" key="2">
    <source>
        <dbReference type="ARBA" id="ARBA00022438"/>
    </source>
</evidence>
<dbReference type="GO" id="GO:0005737">
    <property type="term" value="C:cytoplasm"/>
    <property type="evidence" value="ECO:0007669"/>
    <property type="project" value="InterPro"/>
</dbReference>
<reference evidence="11" key="2">
    <citation type="submission" date="2012-07" db="EMBL/GenBank/DDBJ databases">
        <title>Complete genome sequence of 'Candidatus Mycoplasma haemolamae'.</title>
        <authorList>
            <person name="Guimaraes A.M.S."/>
            <person name="Toth B."/>
            <person name="Santos A.P."/>
            <person name="Nascimento N.C."/>
            <person name="Sojka J.E."/>
            <person name="Messick J.B."/>
        </authorList>
    </citation>
    <scope>NUCLEOTIDE SEQUENCE [LARGE SCALE GENOMIC DNA]</scope>
    <source>
        <strain evidence="11">Purdue</strain>
    </source>
</reference>
<proteinExistence type="inferred from homology"/>
<dbReference type="PANTHER" id="PTHR11963:SF23">
    <property type="entry name" value="CYTOSOL AMINOPEPTIDASE"/>
    <property type="match status" value="1"/>
</dbReference>
<dbReference type="Proteomes" id="UP000006502">
    <property type="component" value="Chromosome"/>
</dbReference>
<dbReference type="PANTHER" id="PTHR11963">
    <property type="entry name" value="LEUCINE AMINOPEPTIDASE-RELATED"/>
    <property type="match status" value="1"/>
</dbReference>
<dbReference type="OrthoDB" id="9809354at2"/>
<evidence type="ECO:0000256" key="4">
    <source>
        <dbReference type="ARBA" id="ARBA00022801"/>
    </source>
</evidence>
<dbReference type="HOGENOM" id="CLU_013734_6_3_14"/>
<dbReference type="GO" id="GO:0030145">
    <property type="term" value="F:manganese ion binding"/>
    <property type="evidence" value="ECO:0007669"/>
    <property type="project" value="InterPro"/>
</dbReference>
<accession>I7C7B4</accession>
<comment type="function">
    <text evidence="6">Presumably involved in the processing and regular turnover of intracellular proteins. Catalyzes the removal of unsubstituted N-terminal amino acids from various peptides.</text>
</comment>
<dbReference type="PRINTS" id="PR00481">
    <property type="entry name" value="LAMNOPPTDASE"/>
</dbReference>
<name>I7C7B4_MYCHA</name>
<dbReference type="InterPro" id="IPR000819">
    <property type="entry name" value="Peptidase_M17_C"/>
</dbReference>
<keyword evidence="3" id="KW-0645">Protease</keyword>
<dbReference type="SUPFAM" id="SSF53187">
    <property type="entry name" value="Zn-dependent exopeptidases"/>
    <property type="match status" value="1"/>
</dbReference>